<feature type="non-terminal residue" evidence="2">
    <location>
        <position position="1"/>
    </location>
</feature>
<organism evidence="2">
    <name type="scientific">hydrothermal vent metagenome</name>
    <dbReference type="NCBI Taxonomy" id="652676"/>
    <lineage>
        <taxon>unclassified sequences</taxon>
        <taxon>metagenomes</taxon>
        <taxon>ecological metagenomes</taxon>
    </lineage>
</organism>
<evidence type="ECO:0000256" key="1">
    <source>
        <dbReference type="SAM" id="MobiDB-lite"/>
    </source>
</evidence>
<dbReference type="GO" id="GO:0005840">
    <property type="term" value="C:ribosome"/>
    <property type="evidence" value="ECO:0007669"/>
    <property type="project" value="UniProtKB-KW"/>
</dbReference>
<protein>
    <submittedName>
        <fullName evidence="2">LSU ribosomal protein L3p (L3e)</fullName>
    </submittedName>
</protein>
<gene>
    <name evidence="2" type="ORF">MNBD_NITROSPINAE03-593</name>
</gene>
<keyword evidence="2" id="KW-0689">Ribosomal protein</keyword>
<name>A0A3B1CYB1_9ZZZZ</name>
<evidence type="ECO:0000313" key="2">
    <source>
        <dbReference type="EMBL" id="VAX21627.1"/>
    </source>
</evidence>
<dbReference type="EMBL" id="UOGB01000211">
    <property type="protein sequence ID" value="VAX21627.1"/>
    <property type="molecule type" value="Genomic_DNA"/>
</dbReference>
<reference evidence="2" key="1">
    <citation type="submission" date="2018-06" db="EMBL/GenBank/DDBJ databases">
        <authorList>
            <person name="Zhirakovskaya E."/>
        </authorList>
    </citation>
    <scope>NUCLEOTIDE SEQUENCE</scope>
</reference>
<proteinExistence type="predicted"/>
<sequence>FAKVKVLNLEIVKTFPEQNILLVKGAVPGPNGGIVVVEKTTRKMKKEPQKPKDTKKKKK</sequence>
<dbReference type="InterPro" id="IPR009000">
    <property type="entry name" value="Transl_B-barrel_sf"/>
</dbReference>
<accession>A0A3B1CYB1</accession>
<feature type="region of interest" description="Disordered" evidence="1">
    <location>
        <begin position="40"/>
        <end position="59"/>
    </location>
</feature>
<dbReference type="Gene3D" id="2.40.30.10">
    <property type="entry name" value="Translation factors"/>
    <property type="match status" value="1"/>
</dbReference>
<dbReference type="AlphaFoldDB" id="A0A3B1CYB1"/>
<keyword evidence="2" id="KW-0687">Ribonucleoprotein</keyword>
<dbReference type="SUPFAM" id="SSF50447">
    <property type="entry name" value="Translation proteins"/>
    <property type="match status" value="1"/>
</dbReference>